<reference evidence="1 2" key="1">
    <citation type="submission" date="2019-07" db="EMBL/GenBank/DDBJ databases">
        <title>Draft genome sequence of Brevibacterium aurantiacum XU54 isolated from Xinjiang China.</title>
        <authorList>
            <person name="Xu X."/>
        </authorList>
    </citation>
    <scope>NUCLEOTIDE SEQUENCE [LARGE SCALE GENOMIC DNA]</scope>
    <source>
        <strain evidence="1 2">XU54</strain>
    </source>
</reference>
<proteinExistence type="predicted"/>
<sequence length="79" mass="8918">MDLTQNSKGECTLRNDETTAVYHVAVTGEVFKDINVPELQPNQDIQFELAPAAQRRSGELRVTWETHLGEKQVLTQALH</sequence>
<evidence type="ECO:0000313" key="2">
    <source>
        <dbReference type="Proteomes" id="UP000316406"/>
    </source>
</evidence>
<dbReference type="RefSeq" id="WP_143924175.1">
    <property type="nucleotide sequence ID" value="NZ_VLTK01000015.1"/>
</dbReference>
<keyword evidence="2" id="KW-1185">Reference proteome</keyword>
<dbReference type="EMBL" id="VLTK01000015">
    <property type="protein sequence ID" value="TSI12611.1"/>
    <property type="molecule type" value="Genomic_DNA"/>
</dbReference>
<name>A0A556C5E8_BREAU</name>
<dbReference type="Proteomes" id="UP000316406">
    <property type="component" value="Unassembled WGS sequence"/>
</dbReference>
<organism evidence="1 2">
    <name type="scientific">Brevibacterium aurantiacum</name>
    <dbReference type="NCBI Taxonomy" id="273384"/>
    <lineage>
        <taxon>Bacteria</taxon>
        <taxon>Bacillati</taxon>
        <taxon>Actinomycetota</taxon>
        <taxon>Actinomycetes</taxon>
        <taxon>Micrococcales</taxon>
        <taxon>Brevibacteriaceae</taxon>
        <taxon>Brevibacterium</taxon>
    </lineage>
</organism>
<accession>A0A556C5E8</accession>
<evidence type="ECO:0000313" key="1">
    <source>
        <dbReference type="EMBL" id="TSI12611.1"/>
    </source>
</evidence>
<comment type="caution">
    <text evidence="1">The sequence shown here is derived from an EMBL/GenBank/DDBJ whole genome shotgun (WGS) entry which is preliminary data.</text>
</comment>
<dbReference type="AlphaFoldDB" id="A0A556C5E8"/>
<dbReference type="OrthoDB" id="4809895at2"/>
<gene>
    <name evidence="1" type="ORF">FO013_19240</name>
</gene>
<protein>
    <submittedName>
        <fullName evidence="1">Uncharacterized protein</fullName>
    </submittedName>
</protein>